<dbReference type="STRING" id="1255043.TVNIR_1844"/>
<reference evidence="1" key="1">
    <citation type="submission" date="2015-12" db="EMBL/GenBank/DDBJ databases">
        <authorList>
            <person name="Tikhonova T.V."/>
            <person name="Pavlov A.R."/>
            <person name="Beletsky A.V."/>
            <person name="Mardanov A.V."/>
            <person name="Sorokin D.Y."/>
            <person name="Ravin N.V."/>
            <person name="Popov V.O."/>
        </authorList>
    </citation>
    <scope>NUCLEOTIDE SEQUENCE</scope>
    <source>
        <strain evidence="1">DSM 14787</strain>
    </source>
</reference>
<evidence type="ECO:0000313" key="2">
    <source>
        <dbReference type="Proteomes" id="UP000010809"/>
    </source>
</evidence>
<dbReference type="KEGG" id="tni:TVNIR_1844"/>
<dbReference type="eggNOG" id="COG1959">
    <property type="taxonomic scope" value="Bacteria"/>
</dbReference>
<dbReference type="Pfam" id="PF02082">
    <property type="entry name" value="Rrf2"/>
    <property type="match status" value="1"/>
</dbReference>
<dbReference type="RefSeq" id="WP_015258632.1">
    <property type="nucleotide sequence ID" value="NC_019902.2"/>
</dbReference>
<keyword evidence="2" id="KW-1185">Reference proteome</keyword>
<proteinExistence type="predicted"/>
<dbReference type="NCBIfam" id="TIGR02944">
    <property type="entry name" value="suf_reg_Xantho"/>
    <property type="match status" value="1"/>
</dbReference>
<dbReference type="SUPFAM" id="SSF46785">
    <property type="entry name" value="Winged helix' DNA-binding domain"/>
    <property type="match status" value="1"/>
</dbReference>
<gene>
    <name evidence="1" type="primary">yjeB [C]</name>
    <name evidence="1" type="ordered locus">TVNIR_1844</name>
</gene>
<dbReference type="InterPro" id="IPR014290">
    <property type="entry name" value="SUF_FeS_clus_asmbl_reg"/>
</dbReference>
<dbReference type="GO" id="GO:0003700">
    <property type="term" value="F:DNA-binding transcription factor activity"/>
    <property type="evidence" value="ECO:0007669"/>
    <property type="project" value="TreeGrafter"/>
</dbReference>
<organism evidence="1 2">
    <name type="scientific">Thioalkalivibrio nitratireducens (strain DSM 14787 / UNIQEM 213 / ALEN2)</name>
    <dbReference type="NCBI Taxonomy" id="1255043"/>
    <lineage>
        <taxon>Bacteria</taxon>
        <taxon>Pseudomonadati</taxon>
        <taxon>Pseudomonadota</taxon>
        <taxon>Gammaproteobacteria</taxon>
        <taxon>Chromatiales</taxon>
        <taxon>Ectothiorhodospiraceae</taxon>
        <taxon>Thioalkalivibrio</taxon>
    </lineage>
</organism>
<dbReference type="NCBIfam" id="TIGR00738">
    <property type="entry name" value="rrf2_super"/>
    <property type="match status" value="1"/>
</dbReference>
<dbReference type="HOGENOM" id="CLU_107144_1_2_6"/>
<accession>L0DX17</accession>
<dbReference type="PANTHER" id="PTHR33221:SF2">
    <property type="entry name" value="TRANSCRIPTIONAL REGULATOR"/>
    <property type="match status" value="1"/>
</dbReference>
<dbReference type="InterPro" id="IPR036390">
    <property type="entry name" value="WH_DNA-bd_sf"/>
</dbReference>
<dbReference type="GO" id="GO:0005829">
    <property type="term" value="C:cytosol"/>
    <property type="evidence" value="ECO:0007669"/>
    <property type="project" value="TreeGrafter"/>
</dbReference>
<dbReference type="PROSITE" id="PS01332">
    <property type="entry name" value="HTH_RRF2_1"/>
    <property type="match status" value="1"/>
</dbReference>
<protein>
    <submittedName>
        <fullName evidence="1">Iron-sulfur cluster regulator IscR</fullName>
    </submittedName>
</protein>
<dbReference type="PANTHER" id="PTHR33221">
    <property type="entry name" value="WINGED HELIX-TURN-HELIX TRANSCRIPTIONAL REGULATOR, RRF2 FAMILY"/>
    <property type="match status" value="1"/>
</dbReference>
<dbReference type="PATRIC" id="fig|1255043.3.peg.1867"/>
<dbReference type="InterPro" id="IPR000944">
    <property type="entry name" value="Tscrpt_reg_Rrf2"/>
</dbReference>
<dbReference type="Proteomes" id="UP000010809">
    <property type="component" value="Chromosome"/>
</dbReference>
<sequence length="150" mass="16395">MLRISKLSDYAIVLLCEIAREQDGQGATARQLAANTRIALPTVIKLLKLLKDHGVLLSMQGRNGGYRLARPAAHTNLAVIIEAVEGPIALTECMNDDLDCQIHHNCNTRPHWAHINAAFRQALSVVNLNDLTHGTMPVPVSWGEPHTPAL</sequence>
<name>L0DX17_THIND</name>
<dbReference type="AlphaFoldDB" id="L0DX17"/>
<dbReference type="PROSITE" id="PS51197">
    <property type="entry name" value="HTH_RRF2_2"/>
    <property type="match status" value="1"/>
</dbReference>
<dbReference type="InterPro" id="IPR030489">
    <property type="entry name" value="TR_Rrf2-type_CS"/>
</dbReference>
<dbReference type="Gene3D" id="1.10.10.10">
    <property type="entry name" value="Winged helix-like DNA-binding domain superfamily/Winged helix DNA-binding domain"/>
    <property type="match status" value="1"/>
</dbReference>
<dbReference type="OrthoDB" id="9808360at2"/>
<dbReference type="EMBL" id="CP003989">
    <property type="protein sequence ID" value="AGA33505.1"/>
    <property type="molecule type" value="Genomic_DNA"/>
</dbReference>
<evidence type="ECO:0000313" key="1">
    <source>
        <dbReference type="EMBL" id="AGA33505.1"/>
    </source>
</evidence>
<dbReference type="InterPro" id="IPR036388">
    <property type="entry name" value="WH-like_DNA-bd_sf"/>
</dbReference>